<sequence length="210" mass="22235">MAVQERTGRSTGSPRPESPVPAAPRREASAAGTEAGFGASQAGRLLAVLRVATGLIFLWAFLDKMFALGWATPSGRGWIEGGSPTAGFLGSVSVGPFESLFNSWAGAAWTDWLFMLGLLALGLTLVLGVALWPVAIAGAVMLAFMWAAVWPPGRFLSDGSPSGSTNPLVDYHVVYAAVMFVLASTRAGDTWGLGRLWARIAPVERFPWLR</sequence>
<keyword evidence="2" id="KW-1133">Transmembrane helix</keyword>
<reference evidence="4" key="1">
    <citation type="submission" date="2019-10" db="EMBL/GenBank/DDBJ databases">
        <title>Streptomyces sp. nov., a novel actinobacterium isolated from alkaline environment.</title>
        <authorList>
            <person name="Golinska P."/>
        </authorList>
    </citation>
    <scope>NUCLEOTIDE SEQUENCE [LARGE SCALE GENOMIC DNA]</scope>
    <source>
        <strain evidence="4">DSM 42118</strain>
    </source>
</reference>
<dbReference type="Proteomes" id="UP000538929">
    <property type="component" value="Unassembled WGS sequence"/>
</dbReference>
<evidence type="ECO:0000256" key="1">
    <source>
        <dbReference type="SAM" id="MobiDB-lite"/>
    </source>
</evidence>
<comment type="caution">
    <text evidence="3">The sequence shown here is derived from an EMBL/GenBank/DDBJ whole genome shotgun (WGS) entry which is preliminary data.</text>
</comment>
<keyword evidence="4" id="KW-1185">Reference proteome</keyword>
<feature type="transmembrane region" description="Helical" evidence="2">
    <location>
        <begin position="45"/>
        <end position="62"/>
    </location>
</feature>
<feature type="transmembrane region" description="Helical" evidence="2">
    <location>
        <begin position="130"/>
        <end position="149"/>
    </location>
</feature>
<proteinExistence type="predicted"/>
<organism evidence="3 4">
    <name type="scientific">Streptomyces alkaliphilus</name>
    <dbReference type="NCBI Taxonomy" id="1472722"/>
    <lineage>
        <taxon>Bacteria</taxon>
        <taxon>Bacillati</taxon>
        <taxon>Actinomycetota</taxon>
        <taxon>Actinomycetes</taxon>
        <taxon>Kitasatosporales</taxon>
        <taxon>Streptomycetaceae</taxon>
        <taxon>Streptomyces</taxon>
    </lineage>
</organism>
<name>A0A7W3THW8_9ACTN</name>
<evidence type="ECO:0000313" key="4">
    <source>
        <dbReference type="Proteomes" id="UP000538929"/>
    </source>
</evidence>
<keyword evidence="2" id="KW-0812">Transmembrane</keyword>
<protein>
    <submittedName>
        <fullName evidence="3">DoxX family membrane protein</fullName>
    </submittedName>
</protein>
<feature type="transmembrane region" description="Helical" evidence="2">
    <location>
        <begin position="104"/>
        <end position="123"/>
    </location>
</feature>
<feature type="transmembrane region" description="Helical" evidence="2">
    <location>
        <begin position="169"/>
        <end position="187"/>
    </location>
</feature>
<feature type="region of interest" description="Disordered" evidence="1">
    <location>
        <begin position="1"/>
        <end position="27"/>
    </location>
</feature>
<dbReference type="AlphaFoldDB" id="A0A7W3THW8"/>
<accession>A0A7W3THW8</accession>
<evidence type="ECO:0000256" key="2">
    <source>
        <dbReference type="SAM" id="Phobius"/>
    </source>
</evidence>
<evidence type="ECO:0000313" key="3">
    <source>
        <dbReference type="EMBL" id="MBB0247097.1"/>
    </source>
</evidence>
<gene>
    <name evidence="3" type="ORF">FNQ90_23965</name>
</gene>
<dbReference type="EMBL" id="VKHT01001367">
    <property type="protein sequence ID" value="MBB0247097.1"/>
    <property type="molecule type" value="Genomic_DNA"/>
</dbReference>
<keyword evidence="2" id="KW-0472">Membrane</keyword>